<keyword evidence="3" id="KW-0328">Glycosyltransferase</keyword>
<feature type="transmembrane region" description="Helical" evidence="8">
    <location>
        <begin position="56"/>
        <end position="77"/>
    </location>
</feature>
<evidence type="ECO:0000313" key="10">
    <source>
        <dbReference type="Proteomes" id="UP000177821"/>
    </source>
</evidence>
<dbReference type="Proteomes" id="UP000177821">
    <property type="component" value="Unassembled WGS sequence"/>
</dbReference>
<accession>A0A1G1WQ91</accession>
<protein>
    <submittedName>
        <fullName evidence="9">Uncharacterized protein</fullName>
    </submittedName>
</protein>
<feature type="transmembrane region" description="Helical" evidence="8">
    <location>
        <begin position="256"/>
        <end position="277"/>
    </location>
</feature>
<feature type="transmembrane region" description="Helical" evidence="8">
    <location>
        <begin position="134"/>
        <end position="158"/>
    </location>
</feature>
<dbReference type="PANTHER" id="PTHR33908">
    <property type="entry name" value="MANNOSYLTRANSFERASE YKCB-RELATED"/>
    <property type="match status" value="1"/>
</dbReference>
<dbReference type="GO" id="GO:0005886">
    <property type="term" value="C:plasma membrane"/>
    <property type="evidence" value="ECO:0007669"/>
    <property type="project" value="UniProtKB-SubCell"/>
</dbReference>
<dbReference type="InterPro" id="IPR050297">
    <property type="entry name" value="LipidA_mod_glycosyltrf_83"/>
</dbReference>
<keyword evidence="4" id="KW-0808">Transferase</keyword>
<evidence type="ECO:0000256" key="8">
    <source>
        <dbReference type="SAM" id="Phobius"/>
    </source>
</evidence>
<dbReference type="PANTHER" id="PTHR33908:SF11">
    <property type="entry name" value="MEMBRANE PROTEIN"/>
    <property type="match status" value="1"/>
</dbReference>
<feature type="transmembrane region" description="Helical" evidence="8">
    <location>
        <begin position="107"/>
        <end position="125"/>
    </location>
</feature>
<organism evidence="9 10">
    <name type="scientific">Candidatus Woykebacteria bacterium RIFCSPHIGHO2_02_FULL_43_16b</name>
    <dbReference type="NCBI Taxonomy" id="1802601"/>
    <lineage>
        <taxon>Bacteria</taxon>
        <taxon>Candidatus Woykeibacteriota</taxon>
    </lineage>
</organism>
<feature type="transmembrane region" description="Helical" evidence="8">
    <location>
        <begin position="225"/>
        <end position="244"/>
    </location>
</feature>
<dbReference type="EMBL" id="MHCX01000012">
    <property type="protein sequence ID" value="OGY29873.1"/>
    <property type="molecule type" value="Genomic_DNA"/>
</dbReference>
<gene>
    <name evidence="9" type="ORF">A3J50_03910</name>
</gene>
<dbReference type="GO" id="GO:0009103">
    <property type="term" value="P:lipopolysaccharide biosynthetic process"/>
    <property type="evidence" value="ECO:0007669"/>
    <property type="project" value="UniProtKB-ARBA"/>
</dbReference>
<name>A0A1G1WQ91_9BACT</name>
<keyword evidence="7 8" id="KW-0472">Membrane</keyword>
<proteinExistence type="predicted"/>
<feature type="transmembrane region" description="Helical" evidence="8">
    <location>
        <begin position="84"/>
        <end position="101"/>
    </location>
</feature>
<reference evidence="9 10" key="1">
    <citation type="journal article" date="2016" name="Nat. Commun.">
        <title>Thousands of microbial genomes shed light on interconnected biogeochemical processes in an aquifer system.</title>
        <authorList>
            <person name="Anantharaman K."/>
            <person name="Brown C.T."/>
            <person name="Hug L.A."/>
            <person name="Sharon I."/>
            <person name="Castelle C.J."/>
            <person name="Probst A.J."/>
            <person name="Thomas B.C."/>
            <person name="Singh A."/>
            <person name="Wilkins M.J."/>
            <person name="Karaoz U."/>
            <person name="Brodie E.L."/>
            <person name="Williams K.H."/>
            <person name="Hubbard S.S."/>
            <person name="Banfield J.F."/>
        </authorList>
    </citation>
    <scope>NUCLEOTIDE SEQUENCE [LARGE SCALE GENOMIC DNA]</scope>
</reference>
<sequence>MIPLFYQSLWRDEAFSFFLALKSPLEIISLTALDYSPPLYYTLLHYWTTLFGETELSLRSLSLLFHLGSVFVSSLIIHKLTNKWLGALLTSLAVLLNPYLIHYAFETRMYTMLAFLILTSTWFLLNKKHLLSGLFAALAIFTHNYATFYLVSLVLILLLTENQKPKLMGFFKLILLPILALGSWASIVLSQWSRIESSFWLSKPTFISLLGTFHSYIIGHSSYVFGNYLFYTSLATILLAIFSWKFSKIRLPLNKVLMPAALILPVVLSIIVSLTITPIYHDRYLISTLYLAILSIGYVLSTETFTHPLVQSLKTVLITTYLATLIPTSIYTLQTPLSQPIKDSVSFISNQEKGSVAVAENALNFLETKYYFRQYNLDIPVYVFSENGSIPSYIGSVVFDKKDIITTLPDRDYWSINARGGAHYVP</sequence>
<evidence type="ECO:0000256" key="2">
    <source>
        <dbReference type="ARBA" id="ARBA00022475"/>
    </source>
</evidence>
<evidence type="ECO:0000256" key="1">
    <source>
        <dbReference type="ARBA" id="ARBA00004651"/>
    </source>
</evidence>
<feature type="transmembrane region" description="Helical" evidence="8">
    <location>
        <begin position="201"/>
        <end position="219"/>
    </location>
</feature>
<feature type="transmembrane region" description="Helical" evidence="8">
    <location>
        <begin position="170"/>
        <end position="189"/>
    </location>
</feature>
<keyword evidence="6 8" id="KW-1133">Transmembrane helix</keyword>
<dbReference type="GO" id="GO:0016763">
    <property type="term" value="F:pentosyltransferase activity"/>
    <property type="evidence" value="ECO:0007669"/>
    <property type="project" value="TreeGrafter"/>
</dbReference>
<dbReference type="AlphaFoldDB" id="A0A1G1WQ91"/>
<evidence type="ECO:0000256" key="7">
    <source>
        <dbReference type="ARBA" id="ARBA00023136"/>
    </source>
</evidence>
<evidence type="ECO:0000256" key="6">
    <source>
        <dbReference type="ARBA" id="ARBA00022989"/>
    </source>
</evidence>
<evidence type="ECO:0000256" key="5">
    <source>
        <dbReference type="ARBA" id="ARBA00022692"/>
    </source>
</evidence>
<keyword evidence="5 8" id="KW-0812">Transmembrane</keyword>
<keyword evidence="2" id="KW-1003">Cell membrane</keyword>
<evidence type="ECO:0000313" key="9">
    <source>
        <dbReference type="EMBL" id="OGY29873.1"/>
    </source>
</evidence>
<evidence type="ECO:0000256" key="3">
    <source>
        <dbReference type="ARBA" id="ARBA00022676"/>
    </source>
</evidence>
<comment type="subcellular location">
    <subcellularLocation>
        <location evidence="1">Cell membrane</location>
        <topology evidence="1">Multi-pass membrane protein</topology>
    </subcellularLocation>
</comment>
<comment type="caution">
    <text evidence="9">The sequence shown here is derived from an EMBL/GenBank/DDBJ whole genome shotgun (WGS) entry which is preliminary data.</text>
</comment>
<evidence type="ECO:0000256" key="4">
    <source>
        <dbReference type="ARBA" id="ARBA00022679"/>
    </source>
</evidence>
<feature type="transmembrane region" description="Helical" evidence="8">
    <location>
        <begin position="283"/>
        <end position="301"/>
    </location>
</feature>